<dbReference type="SUPFAM" id="SSF51419">
    <property type="entry name" value="PLP-binding barrel"/>
    <property type="match status" value="1"/>
</dbReference>
<dbReference type="PROSITE" id="PS00878">
    <property type="entry name" value="ODR_DC_2_1"/>
    <property type="match status" value="1"/>
</dbReference>
<evidence type="ECO:0000259" key="3">
    <source>
        <dbReference type="Pfam" id="PF02784"/>
    </source>
</evidence>
<dbReference type="InterPro" id="IPR029066">
    <property type="entry name" value="PLP-binding_barrel"/>
</dbReference>
<dbReference type="Pfam" id="PF02784">
    <property type="entry name" value="Orn_Arg_deC_N"/>
    <property type="match status" value="1"/>
</dbReference>
<keyword evidence="5" id="KW-1185">Reference proteome</keyword>
<dbReference type="InterPro" id="IPR022644">
    <property type="entry name" value="De-COase2_N"/>
</dbReference>
<dbReference type="RefSeq" id="WP_150079358.1">
    <property type="nucleotide sequence ID" value="NZ_VWOX01000021.1"/>
</dbReference>
<comment type="cofactor">
    <cofactor evidence="1">
        <name>pyridoxal 5'-phosphate</name>
        <dbReference type="ChEBI" id="CHEBI:597326"/>
    </cofactor>
</comment>
<dbReference type="InterPro" id="IPR009006">
    <property type="entry name" value="Ala_racemase/Decarboxylase_C"/>
</dbReference>
<evidence type="ECO:0000313" key="4">
    <source>
        <dbReference type="EMBL" id="KAA5539165.1"/>
    </source>
</evidence>
<dbReference type="GO" id="GO:0008836">
    <property type="term" value="F:diaminopimelate decarboxylase activity"/>
    <property type="evidence" value="ECO:0007669"/>
    <property type="project" value="TreeGrafter"/>
</dbReference>
<sequence>MKSALADLDLTATFDEYGSPVNLISPDAMNPNVEELRAIARTREVDLQIFFARKANKCLAFVDAANRLGIGVDTASEIEVQQTLDRGTPATHCICTAAVKSKSLVGRCVDESICLAIDNHDELERVRSVAAEMGKQAIVALRLSGFKHADQTLYSRFGFDCERDVAVIQALDPSWAHVAGIHFHLDGYDPHQRVSAIDSSLDWIEKLRQAGHLPAFIDMGGGLPVCYLESENQWTEFWKAHAESLLHHRGEITFQRHKLGRQVVDGRVVGSPASYPYFQSQTRSSWLATVLDAPIGGSTVAQRLNRERLQLRCEPGRSLLDGCGMTIARVEYRKRDTQGRWLIGLSMNRTQCRTTSDDFLVDPILVPASAEQFESIEGYLVGAYCMESELLSWRRFRFPCGVRVGDAVVFPNTAGYLMHFLESRSHQFPLASNLVMPTDPADCLRRDDIDQAIVI</sequence>
<protein>
    <submittedName>
        <fullName evidence="4">Y4yA family PLP-dependent enzyme</fullName>
    </submittedName>
</protein>
<feature type="domain" description="Orn/DAP/Arg decarboxylase 2 N-terminal" evidence="3">
    <location>
        <begin position="46"/>
        <end position="235"/>
    </location>
</feature>
<evidence type="ECO:0000256" key="1">
    <source>
        <dbReference type="ARBA" id="ARBA00001933"/>
    </source>
</evidence>
<reference evidence="4 5" key="1">
    <citation type="submission" date="2019-08" db="EMBL/GenBank/DDBJ databases">
        <authorList>
            <person name="Dhanesh K."/>
            <person name="Kumar G."/>
            <person name="Sasikala C."/>
            <person name="Venkata Ramana C."/>
        </authorList>
    </citation>
    <scope>NUCLEOTIDE SEQUENCE [LARGE SCALE GENOMIC DNA]</scope>
    <source>
        <strain evidence="4 5">JC645</strain>
    </source>
</reference>
<name>A0A5M6D208_9BACT</name>
<keyword evidence="2" id="KW-0663">Pyridoxal phosphate</keyword>
<dbReference type="EMBL" id="VWOX01000021">
    <property type="protein sequence ID" value="KAA5539165.1"/>
    <property type="molecule type" value="Genomic_DNA"/>
</dbReference>
<evidence type="ECO:0000256" key="2">
    <source>
        <dbReference type="ARBA" id="ARBA00022898"/>
    </source>
</evidence>
<dbReference type="Proteomes" id="UP000324479">
    <property type="component" value="Unassembled WGS sequence"/>
</dbReference>
<organism evidence="4 5">
    <name type="scientific">Roseiconus nitratireducens</name>
    <dbReference type="NCBI Taxonomy" id="2605748"/>
    <lineage>
        <taxon>Bacteria</taxon>
        <taxon>Pseudomonadati</taxon>
        <taxon>Planctomycetota</taxon>
        <taxon>Planctomycetia</taxon>
        <taxon>Pirellulales</taxon>
        <taxon>Pirellulaceae</taxon>
        <taxon>Roseiconus</taxon>
    </lineage>
</organism>
<dbReference type="Gene3D" id="2.40.37.10">
    <property type="entry name" value="Lyase, Ornithine Decarboxylase, Chain A, domain 1"/>
    <property type="match status" value="1"/>
</dbReference>
<dbReference type="InterPro" id="IPR022653">
    <property type="entry name" value="De-COase2_pyr-phos_BS"/>
</dbReference>
<dbReference type="SUPFAM" id="SSF50621">
    <property type="entry name" value="Alanine racemase C-terminal domain-like"/>
    <property type="match status" value="1"/>
</dbReference>
<dbReference type="GO" id="GO:0009089">
    <property type="term" value="P:lysine biosynthetic process via diaminopimelate"/>
    <property type="evidence" value="ECO:0007669"/>
    <property type="project" value="TreeGrafter"/>
</dbReference>
<comment type="caution">
    <text evidence="4">The sequence shown here is derived from an EMBL/GenBank/DDBJ whole genome shotgun (WGS) entry which is preliminary data.</text>
</comment>
<dbReference type="Gene3D" id="3.20.20.10">
    <property type="entry name" value="Alanine racemase"/>
    <property type="match status" value="1"/>
</dbReference>
<evidence type="ECO:0000313" key="5">
    <source>
        <dbReference type="Proteomes" id="UP000324479"/>
    </source>
</evidence>
<accession>A0A5M6D208</accession>
<dbReference type="PANTHER" id="PTHR43727">
    <property type="entry name" value="DIAMINOPIMELATE DECARBOXYLASE"/>
    <property type="match status" value="1"/>
</dbReference>
<dbReference type="AlphaFoldDB" id="A0A5M6D208"/>
<proteinExistence type="predicted"/>
<gene>
    <name evidence="4" type="ORF">FYK55_24915</name>
</gene>
<dbReference type="InterPro" id="IPR042152">
    <property type="entry name" value="Y4yA-like"/>
</dbReference>
<dbReference type="PANTHER" id="PTHR43727:SF2">
    <property type="entry name" value="GROUP IV DECARBOXYLASE"/>
    <property type="match status" value="1"/>
</dbReference>
<dbReference type="CDD" id="cd06842">
    <property type="entry name" value="PLPDE_III_Y4yA_like"/>
    <property type="match status" value="1"/>
</dbReference>